<proteinExistence type="predicted"/>
<dbReference type="EMBL" id="REGR01000001">
    <property type="protein sequence ID" value="RXZ45487.1"/>
    <property type="molecule type" value="Genomic_DNA"/>
</dbReference>
<name>A0ABY0FIY2_9NEIS</name>
<sequence length="122" mass="12429">MKKLLIAAFIALPTGLAFADGVLKPQQGGVMAEAKSGQRIELVAQPDQLAVYLTDHGGKPVASQGASGEITLLAGTEKTTAKLEPAGGNKLTAKVKAAVGAKAIVKVTLAGKPTDQVRLTLK</sequence>
<accession>A0ABY0FIY2</accession>
<dbReference type="RefSeq" id="WP_129210795.1">
    <property type="nucleotide sequence ID" value="NZ_REGR01000001.1"/>
</dbReference>
<protein>
    <submittedName>
        <fullName evidence="2">Uncharacterized protein</fullName>
    </submittedName>
</protein>
<evidence type="ECO:0000313" key="3">
    <source>
        <dbReference type="Proteomes" id="UP000290682"/>
    </source>
</evidence>
<evidence type="ECO:0000313" key="2">
    <source>
        <dbReference type="EMBL" id="RXZ45487.1"/>
    </source>
</evidence>
<keyword evidence="1" id="KW-0732">Signal</keyword>
<reference evidence="2 3" key="1">
    <citation type="submission" date="2018-10" db="EMBL/GenBank/DDBJ databases">
        <title>Draft genome of Fastidiocella sp. strain 375T, a bacterium isolated from a karstic cave dripping water.</title>
        <authorList>
            <person name="Coelho C."/>
            <person name="Verissimo A."/>
            <person name="Tiago I."/>
        </authorList>
    </citation>
    <scope>NUCLEOTIDE SEQUENCE [LARGE SCALE GENOMIC DNA]</scope>
    <source>
        <strain evidence="2 3">CAVE-375</strain>
    </source>
</reference>
<organism evidence="2 3">
    <name type="scientific">Crenobacter cavernae</name>
    <dbReference type="NCBI Taxonomy" id="2290923"/>
    <lineage>
        <taxon>Bacteria</taxon>
        <taxon>Pseudomonadati</taxon>
        <taxon>Pseudomonadota</taxon>
        <taxon>Betaproteobacteria</taxon>
        <taxon>Neisseriales</taxon>
        <taxon>Neisseriaceae</taxon>
        <taxon>Crenobacter</taxon>
    </lineage>
</organism>
<evidence type="ECO:0000256" key="1">
    <source>
        <dbReference type="SAM" id="SignalP"/>
    </source>
</evidence>
<keyword evidence="3" id="KW-1185">Reference proteome</keyword>
<gene>
    <name evidence="2" type="ORF">EBB06_01355</name>
</gene>
<dbReference type="Proteomes" id="UP000290682">
    <property type="component" value="Unassembled WGS sequence"/>
</dbReference>
<feature type="signal peptide" evidence="1">
    <location>
        <begin position="1"/>
        <end position="19"/>
    </location>
</feature>
<feature type="chain" id="PRO_5047074721" evidence="1">
    <location>
        <begin position="20"/>
        <end position="122"/>
    </location>
</feature>
<comment type="caution">
    <text evidence="2">The sequence shown here is derived from an EMBL/GenBank/DDBJ whole genome shotgun (WGS) entry which is preliminary data.</text>
</comment>